<feature type="domain" description="Glycosyltransferase 2-like" evidence="4">
    <location>
        <begin position="29"/>
        <end position="150"/>
    </location>
</feature>
<organism evidence="5 6">
    <name type="scientific">Candidatus Beckwithbacteria bacterium GW2011_GWA2_43_10</name>
    <dbReference type="NCBI Taxonomy" id="1618369"/>
    <lineage>
        <taxon>Bacteria</taxon>
        <taxon>Candidatus Beckwithiibacteriota</taxon>
    </lineage>
</organism>
<keyword evidence="2" id="KW-0328">Glycosyltransferase</keyword>
<dbReference type="PANTHER" id="PTHR43179">
    <property type="entry name" value="RHAMNOSYLTRANSFERASE WBBL"/>
    <property type="match status" value="1"/>
</dbReference>
<evidence type="ECO:0000256" key="1">
    <source>
        <dbReference type="ARBA" id="ARBA00006739"/>
    </source>
</evidence>
<dbReference type="SUPFAM" id="SSF53448">
    <property type="entry name" value="Nucleotide-diphospho-sugar transferases"/>
    <property type="match status" value="1"/>
</dbReference>
<dbReference type="Pfam" id="PF00535">
    <property type="entry name" value="Glycos_transf_2"/>
    <property type="match status" value="1"/>
</dbReference>
<dbReference type="PANTHER" id="PTHR43179:SF12">
    <property type="entry name" value="GALACTOFURANOSYLTRANSFERASE GLFT2"/>
    <property type="match status" value="1"/>
</dbReference>
<proteinExistence type="inferred from homology"/>
<dbReference type="GO" id="GO:0016757">
    <property type="term" value="F:glycosyltransferase activity"/>
    <property type="evidence" value="ECO:0007669"/>
    <property type="project" value="UniProtKB-KW"/>
</dbReference>
<dbReference type="STRING" id="1618369.UV54_C0032G0010"/>
<evidence type="ECO:0000313" key="5">
    <source>
        <dbReference type="EMBL" id="KKS79558.1"/>
    </source>
</evidence>
<protein>
    <submittedName>
        <fullName evidence="5">Glycosyl transferase family 2</fullName>
    </submittedName>
</protein>
<evidence type="ECO:0000256" key="2">
    <source>
        <dbReference type="ARBA" id="ARBA00022676"/>
    </source>
</evidence>
<dbReference type="Gene3D" id="3.90.550.10">
    <property type="entry name" value="Spore Coat Polysaccharide Biosynthesis Protein SpsA, Chain A"/>
    <property type="match status" value="1"/>
</dbReference>
<accession>A0A0G1EY64</accession>
<comment type="caution">
    <text evidence="5">The sequence shown here is derived from an EMBL/GenBank/DDBJ whole genome shotgun (WGS) entry which is preliminary data.</text>
</comment>
<sequence>MVIKASVIIANNLAHWSFPKQVLGPGLEVIVVNNGINEPGNPCRARNYGARKAKGKYLVFLDNDVTVKKGFLNKAINYLDQHPKVGAGLLKLLRSGTNKFDSAGELITANGFLVERARRAEDQGQFDKADKIFSGKGAGLVIRKEVFNRIGGFDENYVYYWEEPDLLWRVWQAGYEVRFLWMAKAYHDYGTKLKPIPKQPAAGQVYLACRNQLMTIIKNAQKYRLRMLFWVSLSWLGLEIMFVIKGKWQQAWAIERAWWWLLRHWPKQQAKGDDQWLKQVMIKQDWQWYLGKCLAYISGKEF</sequence>
<keyword evidence="3 5" id="KW-0808">Transferase</keyword>
<evidence type="ECO:0000256" key="3">
    <source>
        <dbReference type="ARBA" id="ARBA00022679"/>
    </source>
</evidence>
<dbReference type="Proteomes" id="UP000034213">
    <property type="component" value="Unassembled WGS sequence"/>
</dbReference>
<name>A0A0G1EY64_9BACT</name>
<dbReference type="InterPro" id="IPR029044">
    <property type="entry name" value="Nucleotide-diphossugar_trans"/>
</dbReference>
<reference evidence="5 6" key="1">
    <citation type="journal article" date="2015" name="Nature">
        <title>rRNA introns, odd ribosomes, and small enigmatic genomes across a large radiation of phyla.</title>
        <authorList>
            <person name="Brown C.T."/>
            <person name="Hug L.A."/>
            <person name="Thomas B.C."/>
            <person name="Sharon I."/>
            <person name="Castelle C.J."/>
            <person name="Singh A."/>
            <person name="Wilkins M.J."/>
            <person name="Williams K.H."/>
            <person name="Banfield J.F."/>
        </authorList>
    </citation>
    <scope>NUCLEOTIDE SEQUENCE [LARGE SCALE GENOMIC DNA]</scope>
</reference>
<evidence type="ECO:0000259" key="4">
    <source>
        <dbReference type="Pfam" id="PF00535"/>
    </source>
</evidence>
<dbReference type="InterPro" id="IPR001173">
    <property type="entry name" value="Glyco_trans_2-like"/>
</dbReference>
<gene>
    <name evidence="5" type="ORF">UV54_C0032G0010</name>
</gene>
<dbReference type="EMBL" id="LCEW01000032">
    <property type="protein sequence ID" value="KKS79558.1"/>
    <property type="molecule type" value="Genomic_DNA"/>
</dbReference>
<comment type="similarity">
    <text evidence="1">Belongs to the glycosyltransferase 2 family.</text>
</comment>
<dbReference type="AlphaFoldDB" id="A0A0G1EY64"/>
<evidence type="ECO:0000313" key="6">
    <source>
        <dbReference type="Proteomes" id="UP000034213"/>
    </source>
</evidence>